<keyword evidence="2" id="KW-0472">Membrane</keyword>
<feature type="compositionally biased region" description="Polar residues" evidence="1">
    <location>
        <begin position="58"/>
        <end position="70"/>
    </location>
</feature>
<dbReference type="PANTHER" id="PTHR43310">
    <property type="entry name" value="SULFATE TRANSPORTER YBAR-RELATED"/>
    <property type="match status" value="1"/>
</dbReference>
<proteinExistence type="predicted"/>
<evidence type="ECO:0000256" key="2">
    <source>
        <dbReference type="SAM" id="Phobius"/>
    </source>
</evidence>
<dbReference type="AlphaFoldDB" id="A0AAD9DDW5"/>
<accession>A0AAD9DDW5</accession>
<dbReference type="Proteomes" id="UP001224775">
    <property type="component" value="Unassembled WGS sequence"/>
</dbReference>
<sequence>MPSKSYGSVEDSPKPHPIHRHSSLLDSPSSPQTSASQFSSPLLRRFSERSPAGDTYMKASQSHDTSSVIQTPLLKGNGSTKQSAPTVEEGNSSNESSSTTFIGQVQDAGLIFLSAMSTTIATTMLEGQDANDTEVVSEIVSTTILVWERCWWYGKFRLADAVAYLPLPVVGGYLAFIGYFCLEAGVALCISHPIMKPSDWGYLFDDKSLLLATPGILAGIFLTLFLGINAGIGLGIITAILDFVLATANVSTIARVSRRSLAMWRPQERGILEATAYNPDRAQILTLEVRGAIFFGSSMKALGNILDESGINASTEEKKEIVMTNSPLPHHSRISRHSPSLHPPVFVKEGISEKRATSLMQH</sequence>
<dbReference type="PANTHER" id="PTHR43310:SF2">
    <property type="entry name" value="SLC26A_SULP TRANSPORTER DOMAIN-CONTAINING PROTEIN"/>
    <property type="match status" value="1"/>
</dbReference>
<dbReference type="InterPro" id="IPR052706">
    <property type="entry name" value="Membrane-Transporter-like"/>
</dbReference>
<organism evidence="3 4">
    <name type="scientific">Skeletonema marinoi</name>
    <dbReference type="NCBI Taxonomy" id="267567"/>
    <lineage>
        <taxon>Eukaryota</taxon>
        <taxon>Sar</taxon>
        <taxon>Stramenopiles</taxon>
        <taxon>Ochrophyta</taxon>
        <taxon>Bacillariophyta</taxon>
        <taxon>Coscinodiscophyceae</taxon>
        <taxon>Thalassiosirophycidae</taxon>
        <taxon>Thalassiosirales</taxon>
        <taxon>Skeletonemataceae</taxon>
        <taxon>Skeletonema</taxon>
        <taxon>Skeletonema marinoi-dohrnii complex</taxon>
    </lineage>
</organism>
<comment type="caution">
    <text evidence="3">The sequence shown here is derived from an EMBL/GenBank/DDBJ whole genome shotgun (WGS) entry which is preliminary data.</text>
</comment>
<feature type="compositionally biased region" description="Low complexity" evidence="1">
    <location>
        <begin position="27"/>
        <end position="41"/>
    </location>
</feature>
<gene>
    <name evidence="3" type="ORF">QTG54_005339</name>
</gene>
<feature type="transmembrane region" description="Helical" evidence="2">
    <location>
        <begin position="209"/>
        <end position="228"/>
    </location>
</feature>
<feature type="region of interest" description="Disordered" evidence="1">
    <location>
        <begin position="1"/>
        <end position="99"/>
    </location>
</feature>
<reference evidence="3" key="1">
    <citation type="submission" date="2023-06" db="EMBL/GenBank/DDBJ databases">
        <title>Survivors Of The Sea: Transcriptome response of Skeletonema marinoi to long-term dormancy.</title>
        <authorList>
            <person name="Pinder M.I.M."/>
            <person name="Kourtchenko O."/>
            <person name="Robertson E.K."/>
            <person name="Larsson T."/>
            <person name="Maumus F."/>
            <person name="Osuna-Cruz C.M."/>
            <person name="Vancaester E."/>
            <person name="Stenow R."/>
            <person name="Vandepoele K."/>
            <person name="Ploug H."/>
            <person name="Bruchert V."/>
            <person name="Godhe A."/>
            <person name="Topel M."/>
        </authorList>
    </citation>
    <scope>NUCLEOTIDE SEQUENCE</scope>
    <source>
        <strain evidence="3">R05AC</strain>
    </source>
</reference>
<keyword evidence="4" id="KW-1185">Reference proteome</keyword>
<name>A0AAD9DDW5_9STRA</name>
<keyword evidence="2" id="KW-0812">Transmembrane</keyword>
<dbReference type="EMBL" id="JATAAI010000008">
    <property type="protein sequence ID" value="KAK1743742.1"/>
    <property type="molecule type" value="Genomic_DNA"/>
</dbReference>
<feature type="transmembrane region" description="Helical" evidence="2">
    <location>
        <begin position="234"/>
        <end position="256"/>
    </location>
</feature>
<evidence type="ECO:0000313" key="3">
    <source>
        <dbReference type="EMBL" id="KAK1743742.1"/>
    </source>
</evidence>
<protein>
    <submittedName>
        <fullName evidence="3">Sulfate permease family inorganic anion transporter</fullName>
    </submittedName>
</protein>
<evidence type="ECO:0000256" key="1">
    <source>
        <dbReference type="SAM" id="MobiDB-lite"/>
    </source>
</evidence>
<feature type="compositionally biased region" description="Low complexity" evidence="1">
    <location>
        <begin position="88"/>
        <end position="98"/>
    </location>
</feature>
<evidence type="ECO:0000313" key="4">
    <source>
        <dbReference type="Proteomes" id="UP001224775"/>
    </source>
</evidence>
<keyword evidence="2" id="KW-1133">Transmembrane helix</keyword>
<feature type="transmembrane region" description="Helical" evidence="2">
    <location>
        <begin position="165"/>
        <end position="188"/>
    </location>
</feature>